<protein>
    <recommendedName>
        <fullName evidence="4">Lipoprotein</fullName>
    </recommendedName>
</protein>
<evidence type="ECO:0000313" key="2">
    <source>
        <dbReference type="EMBL" id="VFQ46811.1"/>
    </source>
</evidence>
<keyword evidence="1" id="KW-0732">Signal</keyword>
<reference evidence="2 3" key="1">
    <citation type="submission" date="2019-03" db="EMBL/GenBank/DDBJ databases">
        <authorList>
            <person name="Nijsse B."/>
        </authorList>
    </citation>
    <scope>NUCLEOTIDE SEQUENCE [LARGE SCALE GENOMIC DNA]</scope>
    <source>
        <strain evidence="2">Desulfoluna butyratoxydans MSL71</strain>
    </source>
</reference>
<dbReference type="PROSITE" id="PS51257">
    <property type="entry name" value="PROKAR_LIPOPROTEIN"/>
    <property type="match status" value="1"/>
</dbReference>
<dbReference type="Proteomes" id="UP000507962">
    <property type="component" value="Unassembled WGS sequence"/>
</dbReference>
<dbReference type="EMBL" id="CAADHO010000011">
    <property type="protein sequence ID" value="VFQ46811.1"/>
    <property type="molecule type" value="Genomic_DNA"/>
</dbReference>
<evidence type="ECO:0000256" key="1">
    <source>
        <dbReference type="SAM" id="SignalP"/>
    </source>
</evidence>
<dbReference type="RefSeq" id="WP_180145290.1">
    <property type="nucleotide sequence ID" value="NZ_CAADHO010000011.1"/>
</dbReference>
<feature type="signal peptide" evidence="1">
    <location>
        <begin position="1"/>
        <end position="24"/>
    </location>
</feature>
<gene>
    <name evidence="2" type="ORF">MSL71_44870</name>
</gene>
<feature type="chain" id="PRO_5020814853" description="Lipoprotein" evidence="1">
    <location>
        <begin position="25"/>
        <end position="213"/>
    </location>
</feature>
<organism evidence="2 3">
    <name type="scientific">Desulfoluna butyratoxydans</name>
    <dbReference type="NCBI Taxonomy" id="231438"/>
    <lineage>
        <taxon>Bacteria</taxon>
        <taxon>Pseudomonadati</taxon>
        <taxon>Thermodesulfobacteriota</taxon>
        <taxon>Desulfobacteria</taxon>
        <taxon>Desulfobacterales</taxon>
        <taxon>Desulfolunaceae</taxon>
        <taxon>Desulfoluna</taxon>
    </lineage>
</organism>
<evidence type="ECO:0000313" key="3">
    <source>
        <dbReference type="Proteomes" id="UP000507962"/>
    </source>
</evidence>
<dbReference type="AlphaFoldDB" id="A0A4U8YSC8"/>
<name>A0A4U8YSC8_9BACT</name>
<sequence length="213" mass="24160">MKSLVKMICAAVLLTIIFSGCSKVDQTPLVKESFQQYKSALLNQDGFTAYFYVDSNTRAYYDDILGKVMTASESETKNMSFGTKMIVTMARHSISNQQLREMNGEELFIYAVENGWIGKESISNLEITVSSIEKNVAETHVVNEEGEAPFGFTFRKEDKTWRIDLTSMFSITEMVLEEQIKESGVDEDVFIYAMLTQTSGFRPDESIWEPVNP</sequence>
<evidence type="ECO:0008006" key="4">
    <source>
        <dbReference type="Google" id="ProtNLM"/>
    </source>
</evidence>
<accession>A0A4U8YSC8</accession>
<keyword evidence="3" id="KW-1185">Reference proteome</keyword>
<proteinExistence type="predicted"/>